<evidence type="ECO:0000256" key="1">
    <source>
        <dbReference type="SAM" id="SignalP"/>
    </source>
</evidence>
<name>A0A5C1EBX3_9RHOO</name>
<feature type="chain" id="PRO_5023004859" description="PEGA domain-containing protein" evidence="1">
    <location>
        <begin position="18"/>
        <end position="102"/>
    </location>
</feature>
<protein>
    <recommendedName>
        <fullName evidence="4">PEGA domain-containing protein</fullName>
    </recommendedName>
</protein>
<keyword evidence="3" id="KW-1185">Reference proteome</keyword>
<reference evidence="2 3" key="1">
    <citation type="submission" date="2017-07" db="EMBL/GenBank/DDBJ databases">
        <title>Complete genome sequence of Oryzomicrobium terrae TPP412.</title>
        <authorList>
            <person name="Chiu L.-W."/>
            <person name="Lo K.-J."/>
            <person name="Tsai Y.-M."/>
            <person name="Lin S.-S."/>
            <person name="Kuo C.-H."/>
            <person name="Liu C.-T."/>
        </authorList>
    </citation>
    <scope>NUCLEOTIDE SEQUENCE [LARGE SCALE GENOMIC DNA]</scope>
    <source>
        <strain evidence="2 3">TPP412</strain>
    </source>
</reference>
<sequence length="102" mass="10167">MKALIAWALALSVAACALPASTTTSGSVRPTLQVKGAPEGATLFVDGVAVGAAADFDGSSKVLALEEGAHRIEVRQGATVIVKRSVFGSGGERISIDAGASQ</sequence>
<dbReference type="PROSITE" id="PS51257">
    <property type="entry name" value="PROKAR_LIPOPROTEIN"/>
    <property type="match status" value="1"/>
</dbReference>
<dbReference type="RefSeq" id="WP_149426077.1">
    <property type="nucleotide sequence ID" value="NZ_CP022579.1"/>
</dbReference>
<dbReference type="Proteomes" id="UP000323671">
    <property type="component" value="Chromosome"/>
</dbReference>
<feature type="signal peptide" evidence="1">
    <location>
        <begin position="1"/>
        <end position="17"/>
    </location>
</feature>
<evidence type="ECO:0008006" key="4">
    <source>
        <dbReference type="Google" id="ProtNLM"/>
    </source>
</evidence>
<proteinExistence type="predicted"/>
<organism evidence="2 3">
    <name type="scientific">Oryzomicrobium terrae</name>
    <dbReference type="NCBI Taxonomy" id="1735038"/>
    <lineage>
        <taxon>Bacteria</taxon>
        <taxon>Pseudomonadati</taxon>
        <taxon>Pseudomonadota</taxon>
        <taxon>Betaproteobacteria</taxon>
        <taxon>Rhodocyclales</taxon>
        <taxon>Rhodocyclaceae</taxon>
        <taxon>Oryzomicrobium</taxon>
    </lineage>
</organism>
<evidence type="ECO:0000313" key="3">
    <source>
        <dbReference type="Proteomes" id="UP000323671"/>
    </source>
</evidence>
<dbReference type="EMBL" id="CP022579">
    <property type="protein sequence ID" value="QEL66099.1"/>
    <property type="molecule type" value="Genomic_DNA"/>
</dbReference>
<dbReference type="KEGG" id="otr:OTERR_26230"/>
<accession>A0A5C1EBX3</accession>
<dbReference type="AlphaFoldDB" id="A0A5C1EBX3"/>
<evidence type="ECO:0000313" key="2">
    <source>
        <dbReference type="EMBL" id="QEL66099.1"/>
    </source>
</evidence>
<gene>
    <name evidence="2" type="ORF">OTERR_26230</name>
</gene>
<keyword evidence="1" id="KW-0732">Signal</keyword>